<evidence type="ECO:0000256" key="1">
    <source>
        <dbReference type="SAM" id="MobiDB-lite"/>
    </source>
</evidence>
<reference evidence="3" key="1">
    <citation type="journal article" date="2016" name="Front. Microbiol.">
        <title>Molecular Keys to the Janthinobacterium and Duganella spp. Interaction with the Plant Pathogen Fusarium graminearum.</title>
        <authorList>
            <person name="Haack F.S."/>
            <person name="Poehlein A."/>
            <person name="Kroger C."/>
            <person name="Voigt C.A."/>
            <person name="Piepenbring M."/>
            <person name="Bode H.B."/>
            <person name="Daniel R."/>
            <person name="Schafer W."/>
            <person name="Streit W.R."/>
        </authorList>
    </citation>
    <scope>NUCLEOTIDE SEQUENCE [LARGE SCALE GENOMIC DNA]</scope>
    <source>
        <strain evidence="3">T54</strain>
    </source>
</reference>
<organism evidence="2 3">
    <name type="scientific">Duganella phyllosphaerae</name>
    <dbReference type="NCBI Taxonomy" id="762836"/>
    <lineage>
        <taxon>Bacteria</taxon>
        <taxon>Pseudomonadati</taxon>
        <taxon>Pseudomonadota</taxon>
        <taxon>Betaproteobacteria</taxon>
        <taxon>Burkholderiales</taxon>
        <taxon>Oxalobacteraceae</taxon>
        <taxon>Telluria group</taxon>
        <taxon>Duganella</taxon>
    </lineage>
</organism>
<name>A0A1E7X830_9BURK</name>
<gene>
    <name evidence="2" type="ORF">DUPY_01350</name>
</gene>
<dbReference type="AlphaFoldDB" id="A0A1E7X830"/>
<keyword evidence="3" id="KW-1185">Reference proteome</keyword>
<feature type="region of interest" description="Disordered" evidence="1">
    <location>
        <begin position="1"/>
        <end position="27"/>
    </location>
</feature>
<protein>
    <submittedName>
        <fullName evidence="2">Uncharacterized protein</fullName>
    </submittedName>
</protein>
<sequence length="152" mass="14950">MSCNHPAARPASRTSSTQSTQSTQSTPLNRLRTVLRLVPLVCAAWCGNALAVDVLFQGPPGSSGVNGATPGAPGTAGSAAPPASYLLFGADPVNRLVVGGGAAGNGAGAGAGGGLIMIGTDEPHPLINASAATAATAAHNLIFFILPPNYNH</sequence>
<feature type="compositionally biased region" description="Low complexity" evidence="1">
    <location>
        <begin position="14"/>
        <end position="27"/>
    </location>
</feature>
<dbReference type="EMBL" id="LROM01000014">
    <property type="protein sequence ID" value="OFA09158.1"/>
    <property type="molecule type" value="Genomic_DNA"/>
</dbReference>
<evidence type="ECO:0000313" key="2">
    <source>
        <dbReference type="EMBL" id="OFA09158.1"/>
    </source>
</evidence>
<comment type="caution">
    <text evidence="2">The sequence shown here is derived from an EMBL/GenBank/DDBJ whole genome shotgun (WGS) entry which is preliminary data.</text>
</comment>
<dbReference type="PATRIC" id="fig|762836.4.peg.144"/>
<accession>A0A1E7X830</accession>
<evidence type="ECO:0000313" key="3">
    <source>
        <dbReference type="Proteomes" id="UP000175989"/>
    </source>
</evidence>
<dbReference type="Proteomes" id="UP000175989">
    <property type="component" value="Unassembled WGS sequence"/>
</dbReference>
<proteinExistence type="predicted"/>